<keyword evidence="2" id="KW-0378">Hydrolase</keyword>
<name>A0A9D1GCC0_9FIRM</name>
<reference evidence="2" key="2">
    <citation type="journal article" date="2021" name="PeerJ">
        <title>Extensive microbial diversity within the chicken gut microbiome revealed by metagenomics and culture.</title>
        <authorList>
            <person name="Gilroy R."/>
            <person name="Ravi A."/>
            <person name="Getino M."/>
            <person name="Pursley I."/>
            <person name="Horton D.L."/>
            <person name="Alikhan N.F."/>
            <person name="Baker D."/>
            <person name="Gharbi K."/>
            <person name="Hall N."/>
            <person name="Watson M."/>
            <person name="Adriaenssens E.M."/>
            <person name="Foster-Nyarko E."/>
            <person name="Jarju S."/>
            <person name="Secka A."/>
            <person name="Antonio M."/>
            <person name="Oren A."/>
            <person name="Chaudhuri R.R."/>
            <person name="La Ragione R."/>
            <person name="Hildebrand F."/>
            <person name="Pallen M.J."/>
        </authorList>
    </citation>
    <scope>NUCLEOTIDE SEQUENCE</scope>
    <source>
        <strain evidence="2">CHK195-26880</strain>
    </source>
</reference>
<reference evidence="2" key="1">
    <citation type="submission" date="2020-10" db="EMBL/GenBank/DDBJ databases">
        <authorList>
            <person name="Gilroy R."/>
        </authorList>
    </citation>
    <scope>NUCLEOTIDE SEQUENCE</scope>
    <source>
        <strain evidence="2">CHK195-26880</strain>
    </source>
</reference>
<comment type="caution">
    <text evidence="2">The sequence shown here is derived from an EMBL/GenBank/DDBJ whole genome shotgun (WGS) entry which is preliminary data.</text>
</comment>
<dbReference type="GO" id="GO:0016787">
    <property type="term" value="F:hydrolase activity"/>
    <property type="evidence" value="ECO:0007669"/>
    <property type="project" value="UniProtKB-KW"/>
</dbReference>
<dbReference type="Gene3D" id="3.40.50.1820">
    <property type="entry name" value="alpha/beta hydrolase"/>
    <property type="match status" value="1"/>
</dbReference>
<dbReference type="AlphaFoldDB" id="A0A9D1GCC0"/>
<dbReference type="InterPro" id="IPR029058">
    <property type="entry name" value="AB_hydrolase_fold"/>
</dbReference>
<evidence type="ECO:0000313" key="2">
    <source>
        <dbReference type="EMBL" id="HIT38400.1"/>
    </source>
</evidence>
<dbReference type="InterPro" id="IPR022742">
    <property type="entry name" value="Hydrolase_4"/>
</dbReference>
<proteinExistence type="predicted"/>
<evidence type="ECO:0000259" key="1">
    <source>
        <dbReference type="Pfam" id="PF12146"/>
    </source>
</evidence>
<dbReference type="Proteomes" id="UP000886833">
    <property type="component" value="Unassembled WGS sequence"/>
</dbReference>
<gene>
    <name evidence="2" type="ORF">IAB59_07990</name>
</gene>
<feature type="domain" description="Serine aminopeptidase S33" evidence="1">
    <location>
        <begin position="33"/>
        <end position="117"/>
    </location>
</feature>
<dbReference type="SUPFAM" id="SSF53474">
    <property type="entry name" value="alpha/beta-Hydrolases"/>
    <property type="match status" value="1"/>
</dbReference>
<protein>
    <submittedName>
        <fullName evidence="2">Alpha/beta fold hydrolase</fullName>
    </submittedName>
</protein>
<evidence type="ECO:0000313" key="3">
    <source>
        <dbReference type="Proteomes" id="UP000886833"/>
    </source>
</evidence>
<organism evidence="2 3">
    <name type="scientific">Candidatus Onthousia faecipullorum</name>
    <dbReference type="NCBI Taxonomy" id="2840887"/>
    <lineage>
        <taxon>Bacteria</taxon>
        <taxon>Bacillati</taxon>
        <taxon>Bacillota</taxon>
        <taxon>Bacilli</taxon>
        <taxon>Candidatus Onthousia</taxon>
    </lineage>
</organism>
<dbReference type="EMBL" id="DVKQ01000101">
    <property type="protein sequence ID" value="HIT38400.1"/>
    <property type="molecule type" value="Genomic_DNA"/>
</dbReference>
<accession>A0A9D1GCC0</accession>
<dbReference type="Pfam" id="PF12146">
    <property type="entry name" value="Hydrolase_4"/>
    <property type="match status" value="1"/>
</dbReference>
<sequence>MKNILIHGLGQNEVSWNKVEEELKSNNIKVETPSLYSMLKDVTSDYDTLYEKFSNYCNNFDEKLNLCGLSLGGILALNYAKEHPDKVNSLILIGTPYKVPKFLFKVQGLIFKIMPRSIFEKMGCEKKDFISLVNSMSNLDIESNL</sequence>